<sequence length="388" mass="43479">MSEKLKARITKWSSRTLSLVGLATVGYLGVSAVVGRGSNLVEDDEATFAKRSSAFQVDPLDMPYEIKFEPSYLIENSNKMEKMFFHQQKEDKEYIKYQYPEDRFAPIEELGVVYLNGIKFYHQGESMLPESDEEKALKLTRSSEDRGEFCMDWKLAKEHRAAQKKIRDAERKAKNDACLQDPNSEAPQTEAQKQESTTPAPRSRTAGGGGGNGGSRQSTEAADTASAEDEDSEDADDDFTAALETTPNTPAYSPAAAEIQAQKKVRIGCCNGMPYTNNKRCCCRRAAFDKDTKFCCAINGCENFRIFERTENNYSACQSLQGLVVQEYGYTGQWAHLGEPDFTKTQRPEPSEIRHPYRARYPYGKPEDQTSDAAPPSRPTRPTRPVRG</sequence>
<protein>
    <submittedName>
        <fullName evidence="2">Oidioi.mRNA.OKI2018_I69.chr2.g7098.t1.cds</fullName>
    </submittedName>
</protein>
<dbReference type="Proteomes" id="UP001158576">
    <property type="component" value="Chromosome 2"/>
</dbReference>
<keyword evidence="3" id="KW-1185">Reference proteome</keyword>
<dbReference type="EMBL" id="OU015567">
    <property type="protein sequence ID" value="CAG5112935.1"/>
    <property type="molecule type" value="Genomic_DNA"/>
</dbReference>
<feature type="compositionally biased region" description="Basic and acidic residues" evidence="1">
    <location>
        <begin position="338"/>
        <end position="355"/>
    </location>
</feature>
<accession>A0ABN7T7E9</accession>
<feature type="compositionally biased region" description="Basic and acidic residues" evidence="1">
    <location>
        <begin position="164"/>
        <end position="175"/>
    </location>
</feature>
<feature type="compositionally biased region" description="Polar residues" evidence="1">
    <location>
        <begin position="181"/>
        <end position="200"/>
    </location>
</feature>
<evidence type="ECO:0000313" key="2">
    <source>
        <dbReference type="EMBL" id="CAG5112935.1"/>
    </source>
</evidence>
<feature type="region of interest" description="Disordered" evidence="1">
    <location>
        <begin position="338"/>
        <end position="388"/>
    </location>
</feature>
<feature type="compositionally biased region" description="Acidic residues" evidence="1">
    <location>
        <begin position="226"/>
        <end position="236"/>
    </location>
</feature>
<evidence type="ECO:0000256" key="1">
    <source>
        <dbReference type="SAM" id="MobiDB-lite"/>
    </source>
</evidence>
<feature type="region of interest" description="Disordered" evidence="1">
    <location>
        <begin position="164"/>
        <end position="236"/>
    </location>
</feature>
<proteinExistence type="predicted"/>
<reference evidence="2 3" key="1">
    <citation type="submission" date="2021-04" db="EMBL/GenBank/DDBJ databases">
        <authorList>
            <person name="Bliznina A."/>
        </authorList>
    </citation>
    <scope>NUCLEOTIDE SEQUENCE [LARGE SCALE GENOMIC DNA]</scope>
</reference>
<name>A0ABN7T7E9_OIKDI</name>
<gene>
    <name evidence="2" type="ORF">OKIOD_LOCUS15863</name>
</gene>
<evidence type="ECO:0000313" key="3">
    <source>
        <dbReference type="Proteomes" id="UP001158576"/>
    </source>
</evidence>
<organism evidence="2 3">
    <name type="scientific">Oikopleura dioica</name>
    <name type="common">Tunicate</name>
    <dbReference type="NCBI Taxonomy" id="34765"/>
    <lineage>
        <taxon>Eukaryota</taxon>
        <taxon>Metazoa</taxon>
        <taxon>Chordata</taxon>
        <taxon>Tunicata</taxon>
        <taxon>Appendicularia</taxon>
        <taxon>Copelata</taxon>
        <taxon>Oikopleuridae</taxon>
        <taxon>Oikopleura</taxon>
    </lineage>
</organism>